<evidence type="ECO:0000256" key="3">
    <source>
        <dbReference type="ARBA" id="ARBA00022989"/>
    </source>
</evidence>
<feature type="transmembrane region" description="Helical" evidence="5">
    <location>
        <begin position="188"/>
        <end position="205"/>
    </location>
</feature>
<protein>
    <recommendedName>
        <fullName evidence="10">ABC transporter ATP-binding protein</fullName>
    </recommendedName>
</protein>
<evidence type="ECO:0000256" key="1">
    <source>
        <dbReference type="ARBA" id="ARBA00004651"/>
    </source>
</evidence>
<reference evidence="8 9" key="1">
    <citation type="submission" date="2018-02" db="EMBL/GenBank/DDBJ databases">
        <title>The draft genome of Phyllobacterium sp. 1N-3.</title>
        <authorList>
            <person name="Liu L."/>
            <person name="Li L."/>
            <person name="Zhang X."/>
            <person name="Wang T."/>
            <person name="Liang L."/>
        </authorList>
    </citation>
    <scope>NUCLEOTIDE SEQUENCE [LARGE SCALE GENOMIC DNA]</scope>
    <source>
        <strain evidence="8 9">1N-3</strain>
    </source>
</reference>
<accession>A0A2S9IPJ9</accession>
<evidence type="ECO:0000256" key="4">
    <source>
        <dbReference type="ARBA" id="ARBA00023136"/>
    </source>
</evidence>
<dbReference type="GO" id="GO:0005524">
    <property type="term" value="F:ATP binding"/>
    <property type="evidence" value="ECO:0007669"/>
    <property type="project" value="InterPro"/>
</dbReference>
<dbReference type="PANTHER" id="PTHR24221">
    <property type="entry name" value="ATP-BINDING CASSETTE SUB-FAMILY B"/>
    <property type="match status" value="1"/>
</dbReference>
<feature type="transmembrane region" description="Helical" evidence="5">
    <location>
        <begin position="18"/>
        <end position="35"/>
    </location>
</feature>
<evidence type="ECO:0000259" key="7">
    <source>
        <dbReference type="PROSITE" id="PS50929"/>
    </source>
</evidence>
<dbReference type="AlphaFoldDB" id="A0A2S9IPJ9"/>
<feature type="domain" description="ABC transporter" evidence="6">
    <location>
        <begin position="370"/>
        <end position="903"/>
    </location>
</feature>
<dbReference type="SUPFAM" id="SSF90123">
    <property type="entry name" value="ABC transporter transmembrane region"/>
    <property type="match status" value="1"/>
</dbReference>
<comment type="caution">
    <text evidence="8">The sequence shown here is derived from an EMBL/GenBank/DDBJ whole genome shotgun (WGS) entry which is preliminary data.</text>
</comment>
<dbReference type="Gene3D" id="3.40.50.300">
    <property type="entry name" value="P-loop containing nucleotide triphosphate hydrolases"/>
    <property type="match status" value="2"/>
</dbReference>
<organism evidence="8 9">
    <name type="scientific">Phyllobacterium phragmitis</name>
    <dbReference type="NCBI Taxonomy" id="2670329"/>
    <lineage>
        <taxon>Bacteria</taxon>
        <taxon>Pseudomonadati</taxon>
        <taxon>Pseudomonadota</taxon>
        <taxon>Alphaproteobacteria</taxon>
        <taxon>Hyphomicrobiales</taxon>
        <taxon>Phyllobacteriaceae</taxon>
        <taxon>Phyllobacterium</taxon>
    </lineage>
</organism>
<comment type="subcellular location">
    <subcellularLocation>
        <location evidence="1">Cell membrane</location>
        <topology evidence="1">Multi-pass membrane protein</topology>
    </subcellularLocation>
</comment>
<dbReference type="EMBL" id="PVBR01000012">
    <property type="protein sequence ID" value="PRD42435.1"/>
    <property type="molecule type" value="Genomic_DNA"/>
</dbReference>
<dbReference type="InterPro" id="IPR011527">
    <property type="entry name" value="ABC1_TM_dom"/>
</dbReference>
<feature type="domain" description="ABC transmembrane type-1" evidence="7">
    <location>
        <begin position="75"/>
        <end position="313"/>
    </location>
</feature>
<dbReference type="GO" id="GO:0140359">
    <property type="term" value="F:ABC-type transporter activity"/>
    <property type="evidence" value="ECO:0007669"/>
    <property type="project" value="InterPro"/>
</dbReference>
<feature type="transmembrane region" description="Helical" evidence="5">
    <location>
        <begin position="86"/>
        <end position="108"/>
    </location>
</feature>
<dbReference type="CDD" id="cd07346">
    <property type="entry name" value="ABC_6TM_exporters"/>
    <property type="match status" value="1"/>
</dbReference>
<dbReference type="Pfam" id="PF00664">
    <property type="entry name" value="ABC_membrane"/>
    <property type="match status" value="1"/>
</dbReference>
<sequence length="904" mass="100275">MEQSLARYIWMHTKKQQLWIVVVVILSMVPYFMSFDLPKLIVNGPIQGQGFENPGATQSFMAFSPNLPFIGEVNLFSGFQLTREGMLVALSLVFLLLVIVNGLFKFYINTYKGRLGERMLRRVRFELVDRVLRFPPQYFKRVKSAEVASLVKDEVEPLGGFIGDAFVQPVLLGGQALTAMLFIMVQNFWLGIVATVIVGIQIILIPKMRQRLLRLGRERQITARALSGRVGEIVDGIGAVHVHDTSNYERADIASRLGRIFKIRYDLYQWKFLVKFFNNLLAQVTPFLFYLIGGYLVLQDRLDVGQLVAVITAYKDLPGPMKELIDWDQSRQDVQVKYAQVVEQFSAENLVAPEIQAIRPESVGALSDPLAAVNLSLADDGGATLAERISFQINPGETVAIVGTTAGGAEAVAEAIARLNRPESGKVTVGGADLLEIPEAVTGRRMSYASSDVFLFQGSLRDNLLYGLKHAPLIPANYEGAEADQRLWNIEEARKAGNPDFDLGSDWIDYEAAGVTGPQDLFAATRNVLDAVILSQDILDLGLRSPVDPARHKKLIGRILELRSALRARLKEEGLSELVVPFEPGTYNKEATVGENLLFGVAVGPALADKALAANPYFLSVLKQAGLDRKLYEMGLDIAEQAVELFADLPPGHPFFQQLAFMTPEEIPVYETLLQKLKNRPYEAVSEADRAMIVALSFAYIEPQHRFGLLSEELMKRIVDARNRFYEGLPADLDGQVERYDPMTYITAASVMDNVLFGRIGHKHPDGPERIRSIVNEILEALGLDADILDVGLDFNVGAGGKRLTGGQRQKIDVARALLKRADFIVFNRPLAALDQRAQGQILRNVLEEARRDGRSPAIIWVLANPAMAAMFDRVIVFNAGRLVEDGTHETLLARNGTFKELLS</sequence>
<evidence type="ECO:0000313" key="9">
    <source>
        <dbReference type="Proteomes" id="UP000239434"/>
    </source>
</evidence>
<dbReference type="InterPro" id="IPR036640">
    <property type="entry name" value="ABC1_TM_sf"/>
</dbReference>
<dbReference type="GO" id="GO:0005886">
    <property type="term" value="C:plasma membrane"/>
    <property type="evidence" value="ECO:0007669"/>
    <property type="project" value="UniProtKB-SubCell"/>
</dbReference>
<keyword evidence="9" id="KW-1185">Reference proteome</keyword>
<dbReference type="Gene3D" id="1.20.1560.10">
    <property type="entry name" value="ABC transporter type 1, transmembrane domain"/>
    <property type="match status" value="1"/>
</dbReference>
<name>A0A2S9IPJ9_9HYPH</name>
<proteinExistence type="predicted"/>
<evidence type="ECO:0000256" key="5">
    <source>
        <dbReference type="SAM" id="Phobius"/>
    </source>
</evidence>
<keyword evidence="4 5" id="KW-0472">Membrane</keyword>
<dbReference type="GO" id="GO:0034040">
    <property type="term" value="F:ATPase-coupled lipid transmembrane transporter activity"/>
    <property type="evidence" value="ECO:0007669"/>
    <property type="project" value="TreeGrafter"/>
</dbReference>
<dbReference type="Proteomes" id="UP000239434">
    <property type="component" value="Unassembled WGS sequence"/>
</dbReference>
<dbReference type="SUPFAM" id="SSF52540">
    <property type="entry name" value="P-loop containing nucleoside triphosphate hydrolases"/>
    <property type="match status" value="1"/>
</dbReference>
<dbReference type="GO" id="GO:0016887">
    <property type="term" value="F:ATP hydrolysis activity"/>
    <property type="evidence" value="ECO:0007669"/>
    <property type="project" value="InterPro"/>
</dbReference>
<dbReference type="InterPro" id="IPR039421">
    <property type="entry name" value="Type_1_exporter"/>
</dbReference>
<dbReference type="PROSITE" id="PS50929">
    <property type="entry name" value="ABC_TM1F"/>
    <property type="match status" value="1"/>
</dbReference>
<dbReference type="InterPro" id="IPR003439">
    <property type="entry name" value="ABC_transporter-like_ATP-bd"/>
</dbReference>
<keyword evidence="3 5" id="KW-1133">Transmembrane helix</keyword>
<dbReference type="RefSeq" id="WP_105743074.1">
    <property type="nucleotide sequence ID" value="NZ_PVBR01000012.1"/>
</dbReference>
<evidence type="ECO:0000256" key="2">
    <source>
        <dbReference type="ARBA" id="ARBA00022692"/>
    </source>
</evidence>
<evidence type="ECO:0008006" key="10">
    <source>
        <dbReference type="Google" id="ProtNLM"/>
    </source>
</evidence>
<evidence type="ECO:0000313" key="8">
    <source>
        <dbReference type="EMBL" id="PRD42435.1"/>
    </source>
</evidence>
<feature type="transmembrane region" description="Helical" evidence="5">
    <location>
        <begin position="272"/>
        <end position="298"/>
    </location>
</feature>
<dbReference type="PANTHER" id="PTHR24221:SF646">
    <property type="entry name" value="HAEMOLYSIN SECRETION ATP-BINDING PROTEIN"/>
    <property type="match status" value="1"/>
</dbReference>
<dbReference type="PROSITE" id="PS50893">
    <property type="entry name" value="ABC_TRANSPORTER_2"/>
    <property type="match status" value="1"/>
</dbReference>
<dbReference type="Pfam" id="PF00005">
    <property type="entry name" value="ABC_tran"/>
    <property type="match status" value="1"/>
</dbReference>
<evidence type="ECO:0000259" key="6">
    <source>
        <dbReference type="PROSITE" id="PS50893"/>
    </source>
</evidence>
<dbReference type="InterPro" id="IPR027417">
    <property type="entry name" value="P-loop_NTPase"/>
</dbReference>
<gene>
    <name evidence="8" type="ORF">C5748_16780</name>
</gene>
<keyword evidence="2 5" id="KW-0812">Transmembrane</keyword>